<organism evidence="1 2">
    <name type="scientific">Ascaris lumbricoides</name>
    <name type="common">Giant roundworm</name>
    <dbReference type="NCBI Taxonomy" id="6252"/>
    <lineage>
        <taxon>Eukaryota</taxon>
        <taxon>Metazoa</taxon>
        <taxon>Ecdysozoa</taxon>
        <taxon>Nematoda</taxon>
        <taxon>Chromadorea</taxon>
        <taxon>Rhabditida</taxon>
        <taxon>Spirurina</taxon>
        <taxon>Ascaridomorpha</taxon>
        <taxon>Ascaridoidea</taxon>
        <taxon>Ascarididae</taxon>
        <taxon>Ascaris</taxon>
    </lineage>
</organism>
<dbReference type="WBParaSite" id="ALUE_0001939201-mRNA-1">
    <property type="protein sequence ID" value="ALUE_0001939201-mRNA-1"/>
    <property type="gene ID" value="ALUE_0001939201"/>
</dbReference>
<name>A0A0M3IKW4_ASCLU</name>
<protein>
    <submittedName>
        <fullName evidence="2">Uncharacterized protein</fullName>
    </submittedName>
</protein>
<sequence length="61" mass="7473">MIILSDFYCLSINLYMYMYPLPHLKFNSFLISYGNRARETDYRRDETKQSVMLENQFSTFR</sequence>
<evidence type="ECO:0000313" key="1">
    <source>
        <dbReference type="Proteomes" id="UP000036681"/>
    </source>
</evidence>
<evidence type="ECO:0000313" key="2">
    <source>
        <dbReference type="WBParaSite" id="ALUE_0001939201-mRNA-1"/>
    </source>
</evidence>
<reference evidence="2" key="1">
    <citation type="submission" date="2017-02" db="UniProtKB">
        <authorList>
            <consortium name="WormBaseParasite"/>
        </authorList>
    </citation>
    <scope>IDENTIFICATION</scope>
</reference>
<dbReference type="Proteomes" id="UP000036681">
    <property type="component" value="Unplaced"/>
</dbReference>
<keyword evidence="1" id="KW-1185">Reference proteome</keyword>
<dbReference type="AlphaFoldDB" id="A0A0M3IKW4"/>
<proteinExistence type="predicted"/>
<accession>A0A0M3IKW4</accession>